<evidence type="ECO:0000256" key="4">
    <source>
        <dbReference type="SAM" id="SignalP"/>
    </source>
</evidence>
<proteinExistence type="predicted"/>
<dbReference type="InterPro" id="IPR057015">
    <property type="entry name" value="B-sand_ComC_2nd"/>
</dbReference>
<dbReference type="AlphaFoldDB" id="Q54LE5"/>
<dbReference type="RefSeq" id="XP_637616.1">
    <property type="nucleotide sequence ID" value="XM_632524.1"/>
</dbReference>
<dbReference type="HOGENOM" id="CLU_003793_0_0_1"/>
<feature type="disulfide bond" evidence="2">
    <location>
        <begin position="694"/>
        <end position="703"/>
    </location>
</feature>
<organism evidence="6 7">
    <name type="scientific">Dictyostelium discoideum</name>
    <name type="common">Social amoeba</name>
    <dbReference type="NCBI Taxonomy" id="44689"/>
    <lineage>
        <taxon>Eukaryota</taxon>
        <taxon>Amoebozoa</taxon>
        <taxon>Evosea</taxon>
        <taxon>Eumycetozoa</taxon>
        <taxon>Dictyostelia</taxon>
        <taxon>Dictyosteliales</taxon>
        <taxon>Dictyosteliaceae</taxon>
        <taxon>Dictyostelium</taxon>
    </lineage>
</organism>
<name>Q54LE5_DICDI</name>
<comment type="caution">
    <text evidence="2">Lacks conserved residue(s) required for the propagation of feature annotation.</text>
</comment>
<dbReference type="PANTHER" id="PTHR24032:SF18">
    <property type="entry name" value="EGF-LIKE DOMAIN-CONTAINING PROTEIN"/>
    <property type="match status" value="1"/>
</dbReference>
<keyword evidence="7" id="KW-1185">Reference proteome</keyword>
<dbReference type="InterPro" id="IPR057013">
    <property type="entry name" value="LRR_ComC"/>
</dbReference>
<sequence>MKNQIIFYFLILLFSTFYISFSNSQTLQEYNCLANIFAKFNLSNAYPKNATGGHTNICSSPGITCSSGTVLGIEITANLEYPPPNAVLTPNDVFCLPNLYSLKFEKMKVNTDFIFTKFGNAKSFTLYQVPRGGIDINIIDRPFPSYDNYFIAIEEFNNTILYSSYLNNIKNFYFQLSFVRFIINEGTNFTNLSLLSLWSLNIPDLSSYKSLNSVVLTLRGDYDTSSVSNYANIKSSKIQITSLGGPAVPSIIETNRMVSSVSIYSLKFTKPSGIIDMSTGYNLRDLILNGVGTDFNVNGEFPIMFSSTVLSVTVNGGPWKTVPAFANVSNGAIAVRSSGLTDLPVFYTGNATILDFSSNALTGTIDRSYCDSELIVSNNKLTGTIPTCYTCYFGFPITTSYGSWSKTAFYNRFSGNTFTNYVSNPGCTTFAPQVRANDNLSGFIISGNDIGWEGTPYKINGSYSCPNALGREKRAFNCVIANNIIRGVRYASILNTWHNTNYTFSIISSPPDATSVSISTNTLTIDGTYFSSYLGQSIQTVKVATVGCTISSTDFFKIVCTTASSIPSSASASQLLTIATANETKKFYIQTSNGYKNTKVCPNDCSTNSRGICDLSTGACVCNQGFRGSDCSEIPCPTFNSLECNGSPNVCNTTTGVCQCSGRNFGSACGSIQCVVPSCSNFGTCDTTIGVCKCDSSHQGGDCSLPLIQCPTFNSLACNGGLNQCNNQTGICSCDSSHQGKDCSLPLIQCPTFNSLSCNGGSNQCNNQTGICSCDSSHQGIDCSLPLIKCPTFNSLSCNGGSNQCNNQTGTCSCDSSHQGIDCSLPLIQCPTFNSLACNGGLNQCNNQTGTCSCDSSHQGKDCSLPLIQCPTFNSLACNGGSNSCNNQTGTCSCDSSHQGIDCSLPLIQCPAVNSLPCNGGSNSCNNQTGTCSCDSSLQGGDCSLPLIQCPTFNSLSCNGGSNQCNNQTGICSCDSSHQGSDCSLPLIECPNVNSLPCNGGSNSCNNQTGSCSCDSSHQGIDCSLPLIQCPTFNSLPCNGGSNSCDDQTGTCSCDSSHQGNDCSLPLIQCPTVNSLSCNGGSNQCNNQTGTCSCDSSHQGGDCSLPLIECLNDCSGNGICDTYKGKCQCTPGKFIGEDCSIIYHYVTSVKPSTTKGGLASFYGVFGNVHDSLTIKIGGLDCKIEIDQVSDNQIDCIAPAGTGIKSINVTQNGVTYFKNNYYQYQSIETVLQCPKDCSGANNGICNTTTGQCTCINGYGSHDCSELSNNNNNNSNGGGSDSDSELPPTVIVVDPGKTNITNGETNFLIYIKSISEIDYEGNILKTFPLNNVWEKVNSTDSNTYIYKQKLENTNCIVESKIEEITNKDGKLFSFADVDFKVESGSVKFSISVSNYTYISNLNNLQIELISETSQLAQDDNNCNEVDTSLDTSNFNSESNLNYIKISKNNKVLSGRFINKVVSDGKVTFLDSIATKSTSDSISITLNLPHCTSQCLVDPDFSVLLSSDFKSKCGEKDDKKSYVIPVAVVSSVVGVASIGAASFIIYKKKYIENPLKKKLSRASQN</sequence>
<dbReference type="Pfam" id="PF22933">
    <property type="entry name" value="ComC_SSD"/>
    <property type="match status" value="1"/>
</dbReference>
<dbReference type="Pfam" id="PF24142">
    <property type="entry name" value="Beta-sand_ComC_1st"/>
    <property type="match status" value="1"/>
</dbReference>
<dbReference type="Pfam" id="PF24141">
    <property type="entry name" value="LRR_ComC"/>
    <property type="match status" value="1"/>
</dbReference>
<dbReference type="InterPro" id="IPR057014">
    <property type="entry name" value="B-sand_ComC_1st"/>
</dbReference>
<dbReference type="GeneID" id="8625756"/>
<evidence type="ECO:0000259" key="5">
    <source>
        <dbReference type="PROSITE" id="PS50026"/>
    </source>
</evidence>
<dbReference type="PaxDb" id="44689-DDB0187090"/>
<dbReference type="PROSITE" id="PS01186">
    <property type="entry name" value="EGF_2"/>
    <property type="match status" value="2"/>
</dbReference>
<dbReference type="VEuPathDB" id="AmoebaDB:DDB_G0286677"/>
<dbReference type="Gene3D" id="2.10.25.10">
    <property type="entry name" value="Laminin"/>
    <property type="match status" value="2"/>
</dbReference>
<dbReference type="PANTHER" id="PTHR24032">
    <property type="entry name" value="EGF-LIKE DOMAIN-CONTAINING PROTEIN-RELATED-RELATED"/>
    <property type="match status" value="1"/>
</dbReference>
<dbReference type="eggNOG" id="KOG1225">
    <property type="taxonomic scope" value="Eukaryota"/>
</dbReference>
<keyword evidence="1 2" id="KW-1015">Disulfide bond</keyword>
<dbReference type="SMART" id="SM00181">
    <property type="entry name" value="EGF"/>
    <property type="match status" value="9"/>
</dbReference>
<feature type="signal peptide" evidence="4">
    <location>
        <begin position="1"/>
        <end position="24"/>
    </location>
</feature>
<dbReference type="InParanoid" id="Q54LE5"/>
<dbReference type="PRINTS" id="PR00011">
    <property type="entry name" value="EGFLAMININ"/>
</dbReference>
<dbReference type="InterPro" id="IPR013111">
    <property type="entry name" value="EGF_extracell"/>
</dbReference>
<keyword evidence="4" id="KW-0732">Signal</keyword>
<evidence type="ECO:0000256" key="3">
    <source>
        <dbReference type="SAM" id="Phobius"/>
    </source>
</evidence>
<dbReference type="Proteomes" id="UP000002195">
    <property type="component" value="Unassembled WGS sequence"/>
</dbReference>
<feature type="domain" description="EGF-like" evidence="5">
    <location>
        <begin position="1106"/>
        <end position="1140"/>
    </location>
</feature>
<dbReference type="KEGG" id="ddi:DDB_G0286677"/>
<feature type="transmembrane region" description="Helical" evidence="3">
    <location>
        <begin position="1519"/>
        <end position="1543"/>
    </location>
</feature>
<dbReference type="OMA" id="LIQCPTF"/>
<keyword evidence="3" id="KW-0812">Transmembrane</keyword>
<feature type="disulfide bond" evidence="2">
    <location>
        <begin position="1110"/>
        <end position="1120"/>
    </location>
</feature>
<dbReference type="Pfam" id="PF24143">
    <property type="entry name" value="Beta-sand_ComC_2nd"/>
    <property type="match status" value="1"/>
</dbReference>
<keyword evidence="2" id="KW-0245">EGF-like domain</keyword>
<dbReference type="FunCoup" id="Q54LE5">
    <property type="interactions" value="877"/>
</dbReference>
<evidence type="ECO:0000256" key="2">
    <source>
        <dbReference type="PROSITE-ProRule" id="PRU00076"/>
    </source>
</evidence>
<evidence type="ECO:0000313" key="6">
    <source>
        <dbReference type="EMBL" id="EAL64094.1"/>
    </source>
</evidence>
<evidence type="ECO:0000256" key="1">
    <source>
        <dbReference type="ARBA" id="ARBA00023157"/>
    </source>
</evidence>
<comment type="caution">
    <text evidence="6">The sequence shown here is derived from an EMBL/GenBank/DDBJ whole genome shotgun (WGS) entry which is preliminary data.</text>
</comment>
<dbReference type="Pfam" id="PF07974">
    <property type="entry name" value="EGF_2"/>
    <property type="match status" value="1"/>
</dbReference>
<dbReference type="InterPro" id="IPR054484">
    <property type="entry name" value="ComC_SSD"/>
</dbReference>
<dbReference type="InterPro" id="IPR053331">
    <property type="entry name" value="EGF-like_comC"/>
</dbReference>
<dbReference type="InterPro" id="IPR000742">
    <property type="entry name" value="EGF"/>
</dbReference>
<accession>Q54LE5</accession>
<dbReference type="PROSITE" id="PS50026">
    <property type="entry name" value="EGF_3"/>
    <property type="match status" value="2"/>
</dbReference>
<feature type="chain" id="PRO_5004250104" description="EGF-like domain-containing protein" evidence="4">
    <location>
        <begin position="25"/>
        <end position="1562"/>
    </location>
</feature>
<keyword evidence="3" id="KW-1133">Transmembrane helix</keyword>
<feature type="domain" description="EGF-like" evidence="5">
    <location>
        <begin position="670"/>
        <end position="704"/>
    </location>
</feature>
<dbReference type="EMBL" id="AAFI02000089">
    <property type="protein sequence ID" value="EAL64094.1"/>
    <property type="molecule type" value="Genomic_DNA"/>
</dbReference>
<protein>
    <recommendedName>
        <fullName evidence="5">EGF-like domain-containing protein</fullName>
    </recommendedName>
</protein>
<evidence type="ECO:0000313" key="7">
    <source>
        <dbReference type="Proteomes" id="UP000002195"/>
    </source>
</evidence>
<keyword evidence="3" id="KW-0472">Membrane</keyword>
<gene>
    <name evidence="6" type="ORF">DDB_G0286677</name>
</gene>
<dbReference type="PhylomeDB" id="Q54LE5"/>
<dbReference type="dictyBase" id="DDB_G0286677"/>
<dbReference type="PROSITE" id="PS00022">
    <property type="entry name" value="EGF_1"/>
    <property type="match status" value="2"/>
</dbReference>
<reference evidence="6 7" key="1">
    <citation type="journal article" date="2005" name="Nature">
        <title>The genome of the social amoeba Dictyostelium discoideum.</title>
        <authorList>
            <consortium name="The Dictyostelium discoideum Sequencing Consortium"/>
            <person name="Eichinger L."/>
            <person name="Pachebat J.A."/>
            <person name="Glockner G."/>
            <person name="Rajandream M.A."/>
            <person name="Sucgang R."/>
            <person name="Berriman M."/>
            <person name="Song J."/>
            <person name="Olsen R."/>
            <person name="Szafranski K."/>
            <person name="Xu Q."/>
            <person name="Tunggal B."/>
            <person name="Kummerfeld S."/>
            <person name="Madera M."/>
            <person name="Konfortov B.A."/>
            <person name="Rivero F."/>
            <person name="Bankier A.T."/>
            <person name="Lehmann R."/>
            <person name="Hamlin N."/>
            <person name="Davies R."/>
            <person name="Gaudet P."/>
            <person name="Fey P."/>
            <person name="Pilcher K."/>
            <person name="Chen G."/>
            <person name="Saunders D."/>
            <person name="Sodergren E."/>
            <person name="Davis P."/>
            <person name="Kerhornou A."/>
            <person name="Nie X."/>
            <person name="Hall N."/>
            <person name="Anjard C."/>
            <person name="Hemphill L."/>
            <person name="Bason N."/>
            <person name="Farbrother P."/>
            <person name="Desany B."/>
            <person name="Just E."/>
            <person name="Morio T."/>
            <person name="Rost R."/>
            <person name="Churcher C."/>
            <person name="Cooper J."/>
            <person name="Haydock S."/>
            <person name="van Driessche N."/>
            <person name="Cronin A."/>
            <person name="Goodhead I."/>
            <person name="Muzny D."/>
            <person name="Mourier T."/>
            <person name="Pain A."/>
            <person name="Lu M."/>
            <person name="Harper D."/>
            <person name="Lindsay R."/>
            <person name="Hauser H."/>
            <person name="James K."/>
            <person name="Quiles M."/>
            <person name="Madan Babu M."/>
            <person name="Saito T."/>
            <person name="Buchrieser C."/>
            <person name="Wardroper A."/>
            <person name="Felder M."/>
            <person name="Thangavelu M."/>
            <person name="Johnson D."/>
            <person name="Knights A."/>
            <person name="Loulseged H."/>
            <person name="Mungall K."/>
            <person name="Oliver K."/>
            <person name="Price C."/>
            <person name="Quail M.A."/>
            <person name="Urushihara H."/>
            <person name="Hernandez J."/>
            <person name="Rabbinowitsch E."/>
            <person name="Steffen D."/>
            <person name="Sanders M."/>
            <person name="Ma J."/>
            <person name="Kohara Y."/>
            <person name="Sharp S."/>
            <person name="Simmonds M."/>
            <person name="Spiegler S."/>
            <person name="Tivey A."/>
            <person name="Sugano S."/>
            <person name="White B."/>
            <person name="Walker D."/>
            <person name="Woodward J."/>
            <person name="Winckler T."/>
            <person name="Tanaka Y."/>
            <person name="Shaulsky G."/>
            <person name="Schleicher M."/>
            <person name="Weinstock G."/>
            <person name="Rosenthal A."/>
            <person name="Cox E.C."/>
            <person name="Chisholm R.L."/>
            <person name="Gibbs R."/>
            <person name="Loomis W.F."/>
            <person name="Platzer M."/>
            <person name="Kay R.R."/>
            <person name="Williams J."/>
            <person name="Dear P.H."/>
            <person name="Noegel A.A."/>
            <person name="Barrell B."/>
            <person name="Kuspa A."/>
        </authorList>
    </citation>
    <scope>NUCLEOTIDE SEQUENCE [LARGE SCALE GENOMIC DNA]</scope>
    <source>
        <strain evidence="6 7">AX4</strain>
    </source>
</reference>